<keyword evidence="3" id="KW-1185">Reference proteome</keyword>
<reference evidence="2 3" key="1">
    <citation type="submission" date="2019-08" db="EMBL/GenBank/DDBJ databases">
        <title>Microbe sample from Colwellia echini.</title>
        <authorList>
            <person name="Christiansen L."/>
            <person name="Pathiraja D."/>
            <person name="Schultz-Johansen M."/>
            <person name="Choi I.-G."/>
            <person name="Stougaard P."/>
        </authorList>
    </citation>
    <scope>NUCLEOTIDE SEQUENCE [LARGE SCALE GENOMIC DNA]</scope>
    <source>
        <strain evidence="2 3">A3</strain>
    </source>
</reference>
<proteinExistence type="predicted"/>
<dbReference type="EMBL" id="PJAI02000001">
    <property type="protein sequence ID" value="TYK67454.1"/>
    <property type="molecule type" value="Genomic_DNA"/>
</dbReference>
<name>A0ABY3N218_9GAMM</name>
<evidence type="ECO:0000313" key="3">
    <source>
        <dbReference type="Proteomes" id="UP000815846"/>
    </source>
</evidence>
<protein>
    <submittedName>
        <fullName evidence="2">Uncharacterized protein</fullName>
    </submittedName>
</protein>
<organism evidence="2 3">
    <name type="scientific">Colwellia echini</name>
    <dbReference type="NCBI Taxonomy" id="1982103"/>
    <lineage>
        <taxon>Bacteria</taxon>
        <taxon>Pseudomonadati</taxon>
        <taxon>Pseudomonadota</taxon>
        <taxon>Gammaproteobacteria</taxon>
        <taxon>Alteromonadales</taxon>
        <taxon>Colwelliaceae</taxon>
        <taxon>Colwellia</taxon>
    </lineage>
</organism>
<comment type="caution">
    <text evidence="2">The sequence shown here is derived from an EMBL/GenBank/DDBJ whole genome shotgun (WGS) entry which is preliminary data.</text>
</comment>
<accession>A0ABY3N218</accession>
<dbReference type="Proteomes" id="UP000815846">
    <property type="component" value="Unassembled WGS sequence"/>
</dbReference>
<feature type="chain" id="PRO_5047193406" evidence="1">
    <location>
        <begin position="22"/>
        <end position="178"/>
    </location>
</feature>
<keyword evidence="1" id="KW-0732">Signal</keyword>
<evidence type="ECO:0000313" key="2">
    <source>
        <dbReference type="EMBL" id="TYK67454.1"/>
    </source>
</evidence>
<evidence type="ECO:0000256" key="1">
    <source>
        <dbReference type="SAM" id="SignalP"/>
    </source>
</evidence>
<gene>
    <name evidence="2" type="ORF">CWS31_000855</name>
</gene>
<sequence length="178" mass="20427">MRKSLNIMLLSFIFYAQPSHAWWLSAAHSAPLTTNEEVIVESTPESNKAHNDWLTSRFSEQHQQLIPVVAVADMFFSCNNTRKTDESDYELSFLINKMDRNTLAEKLITCLGEDTMQSDEAINFGLFGCFHAQLAHLPKKDREEKMVLVQQAVKSLSHSERQKSFSQCVTEQSIHYLK</sequence>
<feature type="signal peptide" evidence="1">
    <location>
        <begin position="1"/>
        <end position="21"/>
    </location>
</feature>